<keyword evidence="6" id="KW-1185">Reference proteome</keyword>
<dbReference type="eggNOG" id="KOG4762">
    <property type="taxonomic scope" value="Eukaryota"/>
</dbReference>
<dbReference type="WormBase" id="Y54E10A.15">
    <property type="protein sequence ID" value="CE22447"/>
    <property type="gene ID" value="WBGene00000413"/>
    <property type="gene designation" value="cdt-1"/>
</dbReference>
<evidence type="ECO:0000259" key="4">
    <source>
        <dbReference type="SMART" id="SM01075"/>
    </source>
</evidence>
<dbReference type="GO" id="GO:0005737">
    <property type="term" value="C:cytoplasm"/>
    <property type="evidence" value="ECO:0000314"/>
    <property type="project" value="WormBase"/>
</dbReference>
<feature type="domain" description="CDT1 Geminin-binding" evidence="4">
    <location>
        <begin position="255"/>
        <end position="458"/>
    </location>
</feature>
<sequence length="684" mass="77561">MSSRVTRSRSQTPQTAVTDFFKTTRKPRARGEKKIIDESITKTTTIKEVQIPAAPIVENKSSRTRARTPSRQAELSSSGTPPKKAREAEAEAPELPKIHEDIILENPAPQKSAIDKLMEASGPAKKKAGIRTVADLQARIAAKGAAKAIHEQNLKNKTKQVDDHVELLKSPKKPVIVEHHKSPQKSKAARNLFSPKKPVPDYIIPGFNVLKSAEKVRGEQDDAHEEEGKRMTAEFLKSSRLIDEVKESARQRIELPTAYEHLADTFKRIDQITAIFIGQNRSCVVPELIKNVKNTSGKDFSNEHLSQILHVYPQSYHIEMREQRKAFGQGGKYELEVRPNLVEDLRGYIYEKSPTDGDTEDLPLVCPSKLLSPKKSPRKQVQPALRKPEVDGRIRLDAARQRDRAHVFRYKLASIVTKCHTEFLESQGLCASSNIKRMHPLFRLDKHCPSLPQVKLPEPPLQKSSIHIGMKEALDKYMDQVSLPSFVQKAYQDLKSPLKSTTGASGTVPISPKKFSEMQKEQKSQGAMSLLERIRAKEAIKKAAEACIDKDLERRKQRLTLLRDRYVRIVCNHYTAKRAQTMEIDVICKFVQFSSSNSSSIPDIMDHLRLLCEVAPMYISEASLMNKKYFRFTDNNIEAINELLDEELQITQKKIDEQRNTQIAQMSHHHTPRPSKAARSLKFH</sequence>
<evidence type="ECO:0000313" key="7">
    <source>
        <dbReference type="WormBase" id="Y54E10A.15"/>
    </source>
</evidence>
<dbReference type="OMA" id="GMRTPTK"/>
<reference evidence="5 6" key="1">
    <citation type="journal article" date="1998" name="Science">
        <title>Genome sequence of the nematode C. elegans: a platform for investigating biology.</title>
        <authorList>
            <consortium name="The C. elegans sequencing consortium"/>
            <person name="Sulson J.E."/>
            <person name="Waterston R."/>
        </authorList>
    </citation>
    <scope>NUCLEOTIDE SEQUENCE [LARGE SCALE GENOMIC DNA]</scope>
    <source>
        <strain evidence="5 6">Bristol N2</strain>
    </source>
</reference>
<dbReference type="CDD" id="cd08674">
    <property type="entry name" value="Cdt1_m"/>
    <property type="match status" value="1"/>
</dbReference>
<dbReference type="GO" id="GO:0003677">
    <property type="term" value="F:DNA binding"/>
    <property type="evidence" value="ECO:0000318"/>
    <property type="project" value="GO_Central"/>
</dbReference>
<dbReference type="GO" id="GO:0030174">
    <property type="term" value="P:regulation of DNA-templated DNA replication initiation"/>
    <property type="evidence" value="ECO:0000318"/>
    <property type="project" value="GO_Central"/>
</dbReference>
<dbReference type="GO" id="GO:0071163">
    <property type="term" value="P:DNA replication preinitiation complex assembly"/>
    <property type="evidence" value="ECO:0000318"/>
    <property type="project" value="GO_Central"/>
</dbReference>
<dbReference type="EMBL" id="BX284601">
    <property type="protein sequence ID" value="CCD72833.1"/>
    <property type="molecule type" value="Genomic_DNA"/>
</dbReference>
<dbReference type="GO" id="GO:0005634">
    <property type="term" value="C:nucleus"/>
    <property type="evidence" value="ECO:0000314"/>
    <property type="project" value="UniProtKB"/>
</dbReference>
<dbReference type="FunCoup" id="Q86S68">
    <property type="interactions" value="1216"/>
</dbReference>
<accession>Q86S68</accession>
<dbReference type="STRING" id="6239.Y54E10A.15.1"/>
<dbReference type="IntAct" id="Q86S68">
    <property type="interactions" value="2"/>
</dbReference>
<gene>
    <name evidence="5 7" type="primary">cdt-1</name>
    <name evidence="5" type="ORF">CELE_Y54E10A.15</name>
    <name evidence="7" type="ORF">Y54E10A.15</name>
</gene>
<feature type="compositionally biased region" description="Polar residues" evidence="3">
    <location>
        <begin position="69"/>
        <end position="80"/>
    </location>
</feature>
<dbReference type="SMART" id="SM01075">
    <property type="entry name" value="CDT1"/>
    <property type="match status" value="1"/>
</dbReference>
<dbReference type="GeneID" id="171896"/>
<dbReference type="OrthoDB" id="5915520at2759"/>
<dbReference type="GO" id="GO:0000785">
    <property type="term" value="C:chromatin"/>
    <property type="evidence" value="ECO:0000314"/>
    <property type="project" value="UniProtKB"/>
</dbReference>
<evidence type="ECO:0000313" key="5">
    <source>
        <dbReference type="EMBL" id="CCD72833.1"/>
    </source>
</evidence>
<dbReference type="SUPFAM" id="SSF46785">
    <property type="entry name" value="Winged helix' DNA-binding domain"/>
    <property type="match status" value="1"/>
</dbReference>
<feature type="compositionally biased region" description="Polar residues" evidence="3">
    <location>
        <begin position="1"/>
        <end position="17"/>
    </location>
</feature>
<dbReference type="Proteomes" id="UP000001940">
    <property type="component" value="Chromosome I"/>
</dbReference>
<evidence type="ECO:0000256" key="2">
    <source>
        <dbReference type="ARBA" id="ARBA00023306"/>
    </source>
</evidence>
<dbReference type="InterPro" id="IPR032054">
    <property type="entry name" value="Cdt1_C"/>
</dbReference>
<dbReference type="Reactome" id="R-CEL-68962">
    <property type="pathway name" value="Activation of the pre-replicative complex"/>
</dbReference>
<dbReference type="GO" id="GO:0110039">
    <property type="term" value="P:positive regulation of nematode male tail tip morphogenesis"/>
    <property type="evidence" value="ECO:0000315"/>
    <property type="project" value="UniProtKB"/>
</dbReference>
<dbReference type="PhylomeDB" id="Q86S68"/>
<feature type="region of interest" description="Disordered" evidence="3">
    <location>
        <begin position="53"/>
        <end position="103"/>
    </location>
</feature>
<dbReference type="Pfam" id="PF08839">
    <property type="entry name" value="CDT1"/>
    <property type="match status" value="1"/>
</dbReference>
<dbReference type="Reactome" id="R-CEL-68949">
    <property type="pathway name" value="Orc1 removal from chromatin"/>
</dbReference>
<dbReference type="Bgee" id="WBGene00000413">
    <property type="expression patterns" value="Expressed in embryo and 4 other cell types or tissues"/>
</dbReference>
<dbReference type="PANTHER" id="PTHR28637:SF1">
    <property type="entry name" value="DNA REPLICATION FACTOR CDT1"/>
    <property type="match status" value="1"/>
</dbReference>
<comment type="similarity">
    <text evidence="1">Belongs to the Cdt1 family.</text>
</comment>
<dbReference type="RefSeq" id="NP_001040707.1">
    <property type="nucleotide sequence ID" value="NM_001047242.4"/>
</dbReference>
<dbReference type="CTD" id="171896"/>
<dbReference type="Pfam" id="PF16679">
    <property type="entry name" value="CDT1_C"/>
    <property type="match status" value="1"/>
</dbReference>
<dbReference type="PaxDb" id="6239-Y54E10A.15"/>
<proteinExistence type="evidence at protein level"/>
<protein>
    <submittedName>
        <fullName evidence="5">CDT1 Geminin-binding domain-containing protein</fullName>
    </submittedName>
</protein>
<dbReference type="CDD" id="cd08767">
    <property type="entry name" value="Cdt1_c"/>
    <property type="match status" value="1"/>
</dbReference>
<evidence type="ECO:0000256" key="3">
    <source>
        <dbReference type="SAM" id="MobiDB-lite"/>
    </source>
</evidence>
<dbReference type="InterPro" id="IPR045173">
    <property type="entry name" value="Cdt1"/>
</dbReference>
<dbReference type="PANTHER" id="PTHR28637">
    <property type="entry name" value="DNA REPLICATION FACTOR CDT1"/>
    <property type="match status" value="1"/>
</dbReference>
<keyword evidence="2" id="KW-0131">Cell cycle</keyword>
<dbReference type="InterPro" id="IPR036390">
    <property type="entry name" value="WH_DNA-bd_sf"/>
</dbReference>
<dbReference type="FunFam" id="1.10.10.1420:FF:000005">
    <property type="entry name" value="DNA replication factor Cdt1, putative"/>
    <property type="match status" value="1"/>
</dbReference>
<evidence type="ECO:0000256" key="1">
    <source>
        <dbReference type="ARBA" id="ARBA00008356"/>
    </source>
</evidence>
<feature type="region of interest" description="Disordered" evidence="3">
    <location>
        <begin position="1"/>
        <end position="34"/>
    </location>
</feature>
<dbReference type="PeptideAtlas" id="Q86S68"/>
<dbReference type="InParanoid" id="Q86S68"/>
<dbReference type="AGR" id="WB:WBGene00000413"/>
<dbReference type="GO" id="GO:0000076">
    <property type="term" value="P:DNA replication checkpoint signaling"/>
    <property type="evidence" value="ECO:0000318"/>
    <property type="project" value="GO_Central"/>
</dbReference>
<dbReference type="Gene3D" id="1.10.10.1420">
    <property type="entry name" value="DNA replication factor Cdt1, C-terminal WH domain"/>
    <property type="match status" value="1"/>
</dbReference>
<dbReference type="HOGENOM" id="CLU_416934_0_0_1"/>
<comment type="interaction">
    <interactant intactId="EBI-3902879">
        <id>Q86S68</id>
    </interactant>
    <interactant intactId="EBI-325461">
        <id>Q21554</id>
        <label>ddb-1</label>
    </interactant>
    <organismsDiffer>false</organismsDiffer>
    <experiments>3</experiments>
</comment>
<dbReference type="InterPro" id="IPR038090">
    <property type="entry name" value="Cdt1_C_WH_dom_sf"/>
</dbReference>
<feature type="region of interest" description="Disordered" evidence="3">
    <location>
        <begin position="663"/>
        <end position="684"/>
    </location>
</feature>
<dbReference type="AlphaFoldDB" id="Q86S68"/>
<name>Q86S68_CAEEL</name>
<dbReference type="KEGG" id="cel:CELE_Y54E10A.15"/>
<dbReference type="InterPro" id="IPR014939">
    <property type="entry name" value="CDT1_Gemini-bd-like"/>
</dbReference>
<dbReference type="GO" id="GO:0000278">
    <property type="term" value="P:mitotic cell cycle"/>
    <property type="evidence" value="ECO:0000318"/>
    <property type="project" value="GO_Central"/>
</dbReference>
<evidence type="ECO:0000313" key="6">
    <source>
        <dbReference type="Proteomes" id="UP000001940"/>
    </source>
</evidence>
<organism evidence="5 6">
    <name type="scientific">Caenorhabditis elegans</name>
    <dbReference type="NCBI Taxonomy" id="6239"/>
    <lineage>
        <taxon>Eukaryota</taxon>
        <taxon>Metazoa</taxon>
        <taxon>Ecdysozoa</taxon>
        <taxon>Nematoda</taxon>
        <taxon>Chromadorea</taxon>
        <taxon>Rhabditida</taxon>
        <taxon>Rhabditina</taxon>
        <taxon>Rhabditomorpha</taxon>
        <taxon>Rhabditoidea</taxon>
        <taxon>Rhabditidae</taxon>
        <taxon>Peloderinae</taxon>
        <taxon>Caenorhabditis</taxon>
    </lineage>
</organism>
<dbReference type="SMR" id="Q86S68"/>
<feature type="compositionally biased region" description="Basic and acidic residues" evidence="3">
    <location>
        <begin position="84"/>
        <end position="102"/>
    </location>
</feature>
<dbReference type="GO" id="GO:0070182">
    <property type="term" value="F:DNA polymerase binding"/>
    <property type="evidence" value="ECO:0000318"/>
    <property type="project" value="GO_Central"/>
</dbReference>